<feature type="compositionally biased region" description="Low complexity" evidence="3">
    <location>
        <begin position="8"/>
        <end position="24"/>
    </location>
</feature>
<proteinExistence type="predicted"/>
<feature type="transmembrane region" description="Helical" evidence="4">
    <location>
        <begin position="43"/>
        <end position="64"/>
    </location>
</feature>
<evidence type="ECO:0000256" key="4">
    <source>
        <dbReference type="SAM" id="Phobius"/>
    </source>
</evidence>
<dbReference type="Pfam" id="PF01522">
    <property type="entry name" value="Polysacc_deac_1"/>
    <property type="match status" value="1"/>
</dbReference>
<dbReference type="EMBL" id="DXCP01000033">
    <property type="protein sequence ID" value="HIY79614.1"/>
    <property type="molecule type" value="Genomic_DNA"/>
</dbReference>
<dbReference type="PROSITE" id="PS51677">
    <property type="entry name" value="NODB"/>
    <property type="match status" value="1"/>
</dbReference>
<evidence type="ECO:0000256" key="1">
    <source>
        <dbReference type="ARBA" id="ARBA00022723"/>
    </source>
</evidence>
<dbReference type="SUPFAM" id="SSF88713">
    <property type="entry name" value="Glycoside hydrolase/deacetylase"/>
    <property type="match status" value="1"/>
</dbReference>
<dbReference type="InterPro" id="IPR002509">
    <property type="entry name" value="NODB_dom"/>
</dbReference>
<feature type="compositionally biased region" description="Basic residues" evidence="3">
    <location>
        <begin position="26"/>
        <end position="39"/>
    </location>
</feature>
<keyword evidence="1" id="KW-0479">Metal-binding</keyword>
<evidence type="ECO:0000256" key="3">
    <source>
        <dbReference type="SAM" id="MobiDB-lite"/>
    </source>
</evidence>
<feature type="region of interest" description="Disordered" evidence="3">
    <location>
        <begin position="1"/>
        <end position="39"/>
    </location>
</feature>
<dbReference type="InterPro" id="IPR011330">
    <property type="entry name" value="Glyco_hydro/deAcase_b/a-brl"/>
</dbReference>
<dbReference type="PANTHER" id="PTHR10587:SF133">
    <property type="entry name" value="CHITIN DEACETYLASE 1-RELATED"/>
    <property type="match status" value="1"/>
</dbReference>
<keyword evidence="2" id="KW-0378">Hydrolase</keyword>
<dbReference type="GO" id="GO:0005975">
    <property type="term" value="P:carbohydrate metabolic process"/>
    <property type="evidence" value="ECO:0007669"/>
    <property type="project" value="InterPro"/>
</dbReference>
<dbReference type="CDD" id="cd10917">
    <property type="entry name" value="CE4_NodB_like_6s_7s"/>
    <property type="match status" value="1"/>
</dbReference>
<feature type="domain" description="NodB homology" evidence="5">
    <location>
        <begin position="223"/>
        <end position="402"/>
    </location>
</feature>
<dbReference type="Gene3D" id="3.20.20.370">
    <property type="entry name" value="Glycoside hydrolase/deacetylase"/>
    <property type="match status" value="1"/>
</dbReference>
<name>A0A9D1ZB67_9ACTN</name>
<keyword evidence="4" id="KW-0812">Transmembrane</keyword>
<keyword evidence="4" id="KW-1133">Transmembrane helix</keyword>
<evidence type="ECO:0000259" key="5">
    <source>
        <dbReference type="PROSITE" id="PS51677"/>
    </source>
</evidence>
<reference evidence="6" key="2">
    <citation type="submission" date="2021-04" db="EMBL/GenBank/DDBJ databases">
        <authorList>
            <person name="Gilroy R."/>
        </authorList>
    </citation>
    <scope>NUCLEOTIDE SEQUENCE</scope>
    <source>
        <strain evidence="6">ChiHjej10B9-743</strain>
    </source>
</reference>
<dbReference type="GO" id="GO:0016810">
    <property type="term" value="F:hydrolase activity, acting on carbon-nitrogen (but not peptide) bonds"/>
    <property type="evidence" value="ECO:0007669"/>
    <property type="project" value="InterPro"/>
</dbReference>
<sequence>MSNRTPASGSSSSRSGRVSATPTKRPTPRNRPKRRRASRGSRTFTIVAFLVLIAVVGGGAWLWLNRTVSVKVNGTLTQVRADATLADIVASEEVKVTPGDLVSVGGNVITEGAGRPFQAAVNGSELDEGELDEFRAKGNEEIVFSDGADITEESHEEERELAPKLEPYERIGAITYVAQWGAPGKAIYSIGDVSGESVLKEEVEPAQNTVIKSINPKPDDGSKVIALTFDDGPSSYTQRYLDILSEYDARATFFCLGSAAAANPGLVKAIEDQGSQVASHTQNHQQLTRLDAGTLQTEIRDAFSAIGAGGAPATTVLRPPYGDFNNDTWLASGGTLSASVIWNLDSEDWRLPGADAIVSNCTNGAYPGAIVLMHDGGGNRDQDVEALPRILQTLKDQGYRFVTINELMAMDSRIPKDVASGDATLPEGAVWPTEMAATE</sequence>
<keyword evidence="4" id="KW-0472">Membrane</keyword>
<dbReference type="AlphaFoldDB" id="A0A9D1ZB67"/>
<dbReference type="GO" id="GO:0046872">
    <property type="term" value="F:metal ion binding"/>
    <property type="evidence" value="ECO:0007669"/>
    <property type="project" value="UniProtKB-KW"/>
</dbReference>
<dbReference type="PANTHER" id="PTHR10587">
    <property type="entry name" value="GLYCOSYL TRANSFERASE-RELATED"/>
    <property type="match status" value="1"/>
</dbReference>
<evidence type="ECO:0000256" key="2">
    <source>
        <dbReference type="ARBA" id="ARBA00022801"/>
    </source>
</evidence>
<evidence type="ECO:0000313" key="6">
    <source>
        <dbReference type="EMBL" id="HIY79614.1"/>
    </source>
</evidence>
<gene>
    <name evidence="6" type="ORF">IAA42_04165</name>
</gene>
<evidence type="ECO:0000313" key="7">
    <source>
        <dbReference type="Proteomes" id="UP000824133"/>
    </source>
</evidence>
<dbReference type="InterPro" id="IPR050248">
    <property type="entry name" value="Polysacc_deacetylase_ArnD"/>
</dbReference>
<dbReference type="GO" id="GO:0016020">
    <property type="term" value="C:membrane"/>
    <property type="evidence" value="ECO:0007669"/>
    <property type="project" value="TreeGrafter"/>
</dbReference>
<accession>A0A9D1ZB67</accession>
<dbReference type="Proteomes" id="UP000824133">
    <property type="component" value="Unassembled WGS sequence"/>
</dbReference>
<organism evidence="6 7">
    <name type="scientific">Candidatus Olsenella excrementavium</name>
    <dbReference type="NCBI Taxonomy" id="2838709"/>
    <lineage>
        <taxon>Bacteria</taxon>
        <taxon>Bacillati</taxon>
        <taxon>Actinomycetota</taxon>
        <taxon>Coriobacteriia</taxon>
        <taxon>Coriobacteriales</taxon>
        <taxon>Atopobiaceae</taxon>
        <taxon>Olsenella</taxon>
    </lineage>
</organism>
<reference evidence="6" key="1">
    <citation type="journal article" date="2021" name="PeerJ">
        <title>Extensive microbial diversity within the chicken gut microbiome revealed by metagenomics and culture.</title>
        <authorList>
            <person name="Gilroy R."/>
            <person name="Ravi A."/>
            <person name="Getino M."/>
            <person name="Pursley I."/>
            <person name="Horton D.L."/>
            <person name="Alikhan N.F."/>
            <person name="Baker D."/>
            <person name="Gharbi K."/>
            <person name="Hall N."/>
            <person name="Watson M."/>
            <person name="Adriaenssens E.M."/>
            <person name="Foster-Nyarko E."/>
            <person name="Jarju S."/>
            <person name="Secka A."/>
            <person name="Antonio M."/>
            <person name="Oren A."/>
            <person name="Chaudhuri R.R."/>
            <person name="La Ragione R."/>
            <person name="Hildebrand F."/>
            <person name="Pallen M.J."/>
        </authorList>
    </citation>
    <scope>NUCLEOTIDE SEQUENCE</scope>
    <source>
        <strain evidence="6">ChiHjej10B9-743</strain>
    </source>
</reference>
<protein>
    <submittedName>
        <fullName evidence="6">Polysaccharide deacetylase family protein</fullName>
    </submittedName>
</protein>
<comment type="caution">
    <text evidence="6">The sequence shown here is derived from an EMBL/GenBank/DDBJ whole genome shotgun (WGS) entry which is preliminary data.</text>
</comment>